<evidence type="ECO:0000256" key="5">
    <source>
        <dbReference type="ARBA" id="ARBA00023274"/>
    </source>
</evidence>
<dbReference type="GO" id="GO:0006412">
    <property type="term" value="P:translation"/>
    <property type="evidence" value="ECO:0007669"/>
    <property type="project" value="UniProtKB-UniRule"/>
</dbReference>
<dbReference type="Pfam" id="PF01649">
    <property type="entry name" value="Ribosomal_S20p"/>
    <property type="match status" value="1"/>
</dbReference>
<organism evidence="9 10">
    <name type="scientific">Lacticaseibacillus nasuensis JCM 17158</name>
    <dbReference type="NCBI Taxonomy" id="1291734"/>
    <lineage>
        <taxon>Bacteria</taxon>
        <taxon>Bacillati</taxon>
        <taxon>Bacillota</taxon>
        <taxon>Bacilli</taxon>
        <taxon>Lactobacillales</taxon>
        <taxon>Lactobacillaceae</taxon>
        <taxon>Lacticaseibacillus</taxon>
    </lineage>
</organism>
<dbReference type="PATRIC" id="fig|1291734.4.peg.1005"/>
<comment type="caution">
    <text evidence="9">The sequence shown here is derived from an EMBL/GenBank/DDBJ whole genome shotgun (WGS) entry which is preliminary data.</text>
</comment>
<evidence type="ECO:0000256" key="1">
    <source>
        <dbReference type="ARBA" id="ARBA00007634"/>
    </source>
</evidence>
<dbReference type="GO" id="GO:0003735">
    <property type="term" value="F:structural constituent of ribosome"/>
    <property type="evidence" value="ECO:0007669"/>
    <property type="project" value="InterPro"/>
</dbReference>
<evidence type="ECO:0000256" key="6">
    <source>
        <dbReference type="ARBA" id="ARBA00035136"/>
    </source>
</evidence>
<keyword evidence="4 7" id="KW-0689">Ribosomal protein</keyword>
<evidence type="ECO:0000313" key="9">
    <source>
        <dbReference type="EMBL" id="KRK74374.1"/>
    </source>
</evidence>
<sequence>MPQIKSAIKRVKTQEAARQRNASQLSALRTAVKKYKVAAAANADNAADLLKDASRALDMAETKGLLHKNKAGRDKSRLAALLK</sequence>
<dbReference type="InterPro" id="IPR036510">
    <property type="entry name" value="Ribosomal_bS20_sf"/>
</dbReference>
<accession>A0A0R1JSP4</accession>
<dbReference type="Proteomes" id="UP000051804">
    <property type="component" value="Unassembled WGS sequence"/>
</dbReference>
<dbReference type="PANTHER" id="PTHR33398">
    <property type="entry name" value="30S RIBOSOMAL PROTEIN S20"/>
    <property type="match status" value="1"/>
</dbReference>
<evidence type="ECO:0000256" key="4">
    <source>
        <dbReference type="ARBA" id="ARBA00022980"/>
    </source>
</evidence>
<dbReference type="GO" id="GO:0070181">
    <property type="term" value="F:small ribosomal subunit rRNA binding"/>
    <property type="evidence" value="ECO:0007669"/>
    <property type="project" value="TreeGrafter"/>
</dbReference>
<dbReference type="RefSeq" id="WP_054723141.1">
    <property type="nucleotide sequence ID" value="NZ_AZDJ01000001.1"/>
</dbReference>
<keyword evidence="3 7" id="KW-0694">RNA-binding</keyword>
<reference evidence="9 10" key="1">
    <citation type="journal article" date="2015" name="Genome Announc.">
        <title>Expanding the biotechnology potential of lactobacilli through comparative genomics of 213 strains and associated genera.</title>
        <authorList>
            <person name="Sun Z."/>
            <person name="Harris H.M."/>
            <person name="McCann A."/>
            <person name="Guo C."/>
            <person name="Argimon S."/>
            <person name="Zhang W."/>
            <person name="Yang X."/>
            <person name="Jeffery I.B."/>
            <person name="Cooney J.C."/>
            <person name="Kagawa T.F."/>
            <person name="Liu W."/>
            <person name="Song Y."/>
            <person name="Salvetti E."/>
            <person name="Wrobel A."/>
            <person name="Rasinkangas P."/>
            <person name="Parkhill J."/>
            <person name="Rea M.C."/>
            <person name="O'Sullivan O."/>
            <person name="Ritari J."/>
            <person name="Douillard F.P."/>
            <person name="Paul Ross R."/>
            <person name="Yang R."/>
            <person name="Briner A.E."/>
            <person name="Felis G.E."/>
            <person name="de Vos W.M."/>
            <person name="Barrangou R."/>
            <person name="Klaenhammer T.R."/>
            <person name="Caufield P.W."/>
            <person name="Cui Y."/>
            <person name="Zhang H."/>
            <person name="O'Toole P.W."/>
        </authorList>
    </citation>
    <scope>NUCLEOTIDE SEQUENCE [LARGE SCALE GENOMIC DNA]</scope>
    <source>
        <strain evidence="9 10">JCM 17158</strain>
    </source>
</reference>
<feature type="region of interest" description="Disordered" evidence="8">
    <location>
        <begin position="1"/>
        <end position="24"/>
    </location>
</feature>
<comment type="similarity">
    <text evidence="1 7">Belongs to the bacterial ribosomal protein bS20 family.</text>
</comment>
<dbReference type="OrthoDB" id="9808392at2"/>
<evidence type="ECO:0000256" key="7">
    <source>
        <dbReference type="HAMAP-Rule" id="MF_00500"/>
    </source>
</evidence>
<evidence type="ECO:0000256" key="2">
    <source>
        <dbReference type="ARBA" id="ARBA00022730"/>
    </source>
</evidence>
<dbReference type="Gene3D" id="1.20.58.110">
    <property type="entry name" value="Ribosomal protein S20"/>
    <property type="match status" value="1"/>
</dbReference>
<protein>
    <recommendedName>
        <fullName evidence="6 7">Small ribosomal subunit protein bS20</fullName>
    </recommendedName>
</protein>
<evidence type="ECO:0000256" key="3">
    <source>
        <dbReference type="ARBA" id="ARBA00022884"/>
    </source>
</evidence>
<dbReference type="STRING" id="1291734.FD02_GL000979"/>
<dbReference type="PANTHER" id="PTHR33398:SF1">
    <property type="entry name" value="SMALL RIBOSOMAL SUBUNIT PROTEIN BS20C"/>
    <property type="match status" value="1"/>
</dbReference>
<keyword evidence="5 7" id="KW-0687">Ribonucleoprotein</keyword>
<dbReference type="HAMAP" id="MF_00500">
    <property type="entry name" value="Ribosomal_bS20"/>
    <property type="match status" value="1"/>
</dbReference>
<comment type="function">
    <text evidence="7">Binds directly to 16S ribosomal RNA.</text>
</comment>
<gene>
    <name evidence="7" type="primary">rpsT</name>
    <name evidence="9" type="ORF">FD02_GL000979</name>
</gene>
<proteinExistence type="inferred from homology"/>
<dbReference type="InterPro" id="IPR002583">
    <property type="entry name" value="Ribosomal_bS20"/>
</dbReference>
<dbReference type="AlphaFoldDB" id="A0A0R1JSP4"/>
<evidence type="ECO:0000313" key="10">
    <source>
        <dbReference type="Proteomes" id="UP000051804"/>
    </source>
</evidence>
<evidence type="ECO:0000256" key="8">
    <source>
        <dbReference type="SAM" id="MobiDB-lite"/>
    </source>
</evidence>
<name>A0A0R1JSP4_9LACO</name>
<dbReference type="GO" id="GO:0015935">
    <property type="term" value="C:small ribosomal subunit"/>
    <property type="evidence" value="ECO:0007669"/>
    <property type="project" value="TreeGrafter"/>
</dbReference>
<dbReference type="EMBL" id="AZDJ01000001">
    <property type="protein sequence ID" value="KRK74374.1"/>
    <property type="molecule type" value="Genomic_DNA"/>
</dbReference>
<keyword evidence="2 7" id="KW-0699">rRNA-binding</keyword>
<dbReference type="GO" id="GO:0005829">
    <property type="term" value="C:cytosol"/>
    <property type="evidence" value="ECO:0007669"/>
    <property type="project" value="TreeGrafter"/>
</dbReference>
<dbReference type="NCBIfam" id="TIGR00029">
    <property type="entry name" value="S20"/>
    <property type="match status" value="1"/>
</dbReference>
<keyword evidence="10" id="KW-1185">Reference proteome</keyword>
<dbReference type="SUPFAM" id="SSF46992">
    <property type="entry name" value="Ribosomal protein S20"/>
    <property type="match status" value="1"/>
</dbReference>